<dbReference type="Gene3D" id="1.25.70.10">
    <property type="entry name" value="Transcription termination factor 3, mitochondrial"/>
    <property type="match status" value="2"/>
</dbReference>
<dbReference type="Proteomes" id="UP000291343">
    <property type="component" value="Unassembled WGS sequence"/>
</dbReference>
<proteinExistence type="inferred from homology"/>
<evidence type="ECO:0000313" key="4">
    <source>
        <dbReference type="Proteomes" id="UP000291343"/>
    </source>
</evidence>
<dbReference type="GO" id="GO:0005759">
    <property type="term" value="C:mitochondrial matrix"/>
    <property type="evidence" value="ECO:0007669"/>
    <property type="project" value="TreeGrafter"/>
</dbReference>
<dbReference type="InterPro" id="IPR003690">
    <property type="entry name" value="MTERF"/>
</dbReference>
<dbReference type="PANTHER" id="PTHR15437:SF6">
    <property type="entry name" value="TRANSCRIPTION TERMINATION FACTOR, MITOCHONDRIAL"/>
    <property type="match status" value="1"/>
</dbReference>
<dbReference type="GO" id="GO:0003676">
    <property type="term" value="F:nucleic acid binding"/>
    <property type="evidence" value="ECO:0007669"/>
    <property type="project" value="InterPro"/>
</dbReference>
<dbReference type="GO" id="GO:0006393">
    <property type="term" value="P:termination of mitochondrial transcription"/>
    <property type="evidence" value="ECO:0007669"/>
    <property type="project" value="TreeGrafter"/>
</dbReference>
<evidence type="ECO:0000256" key="2">
    <source>
        <dbReference type="ARBA" id="ARBA00022946"/>
    </source>
</evidence>
<keyword evidence="4" id="KW-1185">Reference proteome</keyword>
<protein>
    <submittedName>
        <fullName evidence="3">Uncharacterized protein</fullName>
    </submittedName>
</protein>
<comment type="caution">
    <text evidence="3">The sequence shown here is derived from an EMBL/GenBank/DDBJ whole genome shotgun (WGS) entry which is preliminary data.</text>
</comment>
<dbReference type="SMART" id="SM00733">
    <property type="entry name" value="Mterf"/>
    <property type="match status" value="2"/>
</dbReference>
<evidence type="ECO:0000313" key="3">
    <source>
        <dbReference type="EMBL" id="RZF33130.1"/>
    </source>
</evidence>
<gene>
    <name evidence="3" type="ORF">LSTR_LSTR004816</name>
</gene>
<reference evidence="3 4" key="1">
    <citation type="journal article" date="2017" name="Gigascience">
        <title>Genome sequence of the small brown planthopper, Laodelphax striatellus.</title>
        <authorList>
            <person name="Zhu J."/>
            <person name="Jiang F."/>
            <person name="Wang X."/>
            <person name="Yang P."/>
            <person name="Bao Y."/>
            <person name="Zhao W."/>
            <person name="Wang W."/>
            <person name="Lu H."/>
            <person name="Wang Q."/>
            <person name="Cui N."/>
            <person name="Li J."/>
            <person name="Chen X."/>
            <person name="Luo L."/>
            <person name="Yu J."/>
            <person name="Kang L."/>
            <person name="Cui F."/>
        </authorList>
    </citation>
    <scope>NUCLEOTIDE SEQUENCE [LARGE SCALE GENOMIC DNA]</scope>
    <source>
        <strain evidence="3">Lst14</strain>
    </source>
</reference>
<dbReference type="STRING" id="195883.A0A482WIH4"/>
<accession>A0A482WIH4</accession>
<comment type="similarity">
    <text evidence="1">Belongs to the mTERF family.</text>
</comment>
<dbReference type="InParanoid" id="A0A482WIH4"/>
<sequence>MLRKCFLYWKKTFIRPLYPMNHHILPAKNLDMVLMCTPNILNYSRVTYFTNGFTKYISTRSYARSRNNAAISREGNIKIEDSSVVEKLQEIFGCGIRRAQKFYNSNEHLFDDNESLIEKCKYCVSLGIAEKFIYKNPWILEMTGAEIEKKIEMLKMWKFKNISSNFCLMKLATNKLSQLTHKALTESSLYPTLNDSNRITFLAGRLKKNEEDISELAIKYNYLLRMNFPKLENTLDTLLNSGLDPKYIFMDIWVVRYSVEDIKMRLKMLESLEPQELRAWMFHCGNECFQRTIKLKNENRSAREPFADDEAYLCHRLSITPETVEELYHRHPPLRCVQTTKLKDILDYLFAEGFEAVDICRFPRILCHSLLTIKERMDHMKTLGYRPQSLAVCCQTKKKYKIFIKKLQAKQSSNSR</sequence>
<name>A0A482WIH4_LAOST</name>
<dbReference type="PANTHER" id="PTHR15437">
    <property type="entry name" value="TRANSCRIPTION TERMINATION FACTOR, MITOCHONDRIAL"/>
    <property type="match status" value="1"/>
</dbReference>
<organism evidence="3 4">
    <name type="scientific">Laodelphax striatellus</name>
    <name type="common">Small brown planthopper</name>
    <name type="synonym">Delphax striatella</name>
    <dbReference type="NCBI Taxonomy" id="195883"/>
    <lineage>
        <taxon>Eukaryota</taxon>
        <taxon>Metazoa</taxon>
        <taxon>Ecdysozoa</taxon>
        <taxon>Arthropoda</taxon>
        <taxon>Hexapoda</taxon>
        <taxon>Insecta</taxon>
        <taxon>Pterygota</taxon>
        <taxon>Neoptera</taxon>
        <taxon>Paraneoptera</taxon>
        <taxon>Hemiptera</taxon>
        <taxon>Auchenorrhyncha</taxon>
        <taxon>Fulgoroidea</taxon>
        <taxon>Delphacidae</taxon>
        <taxon>Criomorphinae</taxon>
        <taxon>Laodelphax</taxon>
    </lineage>
</organism>
<dbReference type="FunCoup" id="A0A482WIH4">
    <property type="interactions" value="143"/>
</dbReference>
<keyword evidence="2" id="KW-0809">Transit peptide</keyword>
<dbReference type="OrthoDB" id="75923at2759"/>
<evidence type="ECO:0000256" key="1">
    <source>
        <dbReference type="ARBA" id="ARBA00007692"/>
    </source>
</evidence>
<dbReference type="AlphaFoldDB" id="A0A482WIH4"/>
<dbReference type="EMBL" id="QKKF02034760">
    <property type="protein sequence ID" value="RZF33130.1"/>
    <property type="molecule type" value="Genomic_DNA"/>
</dbReference>
<dbReference type="InterPro" id="IPR038538">
    <property type="entry name" value="MTERF_sf"/>
</dbReference>